<reference evidence="2" key="1">
    <citation type="submission" date="2022-01" db="EMBL/GenBank/DDBJ databases">
        <title>Draft genome of Methanogenium marinum DSM 15558.</title>
        <authorList>
            <person name="Chen S.-C."/>
            <person name="You Y.-T."/>
        </authorList>
    </citation>
    <scope>NUCLEOTIDE SEQUENCE</scope>
    <source>
        <strain evidence="2">DSM 15558</strain>
    </source>
</reference>
<gene>
    <name evidence="2" type="ORF">L0665_01515</name>
</gene>
<feature type="transmembrane region" description="Helical" evidence="1">
    <location>
        <begin position="65"/>
        <end position="84"/>
    </location>
</feature>
<keyword evidence="1" id="KW-0812">Transmembrane</keyword>
<dbReference type="EMBL" id="JAKELO010000002">
    <property type="protein sequence ID" value="MDE4907299.1"/>
    <property type="molecule type" value="Genomic_DNA"/>
</dbReference>
<protein>
    <submittedName>
        <fullName evidence="2">Uncharacterized protein</fullName>
    </submittedName>
</protein>
<organism evidence="2 3">
    <name type="scientific">Methanogenium marinum</name>
    <dbReference type="NCBI Taxonomy" id="348610"/>
    <lineage>
        <taxon>Archaea</taxon>
        <taxon>Methanobacteriati</taxon>
        <taxon>Methanobacteriota</taxon>
        <taxon>Stenosarchaea group</taxon>
        <taxon>Methanomicrobia</taxon>
        <taxon>Methanomicrobiales</taxon>
        <taxon>Methanomicrobiaceae</taxon>
        <taxon>Methanogenium</taxon>
    </lineage>
</organism>
<evidence type="ECO:0000256" key="1">
    <source>
        <dbReference type="SAM" id="Phobius"/>
    </source>
</evidence>
<evidence type="ECO:0000313" key="3">
    <source>
        <dbReference type="Proteomes" id="UP001143747"/>
    </source>
</evidence>
<dbReference type="AlphaFoldDB" id="A0A9Q4PV72"/>
<dbReference type="Proteomes" id="UP001143747">
    <property type="component" value="Unassembled WGS sequence"/>
</dbReference>
<sequence>MTDKMKDDMDAKIIGMNEKIIETHRDVKWICRTLTEMKETDENFENRIRNLEGWRAEKTGAERRMGGVCAGLSGIVGGVVAWLIQLMG</sequence>
<proteinExistence type="predicted"/>
<name>A0A9Q4PV72_9EURY</name>
<keyword evidence="1" id="KW-0472">Membrane</keyword>
<keyword evidence="3" id="KW-1185">Reference proteome</keyword>
<dbReference type="RefSeq" id="WP_274923959.1">
    <property type="nucleotide sequence ID" value="NZ_JAKELO010000002.1"/>
</dbReference>
<comment type="caution">
    <text evidence="2">The sequence shown here is derived from an EMBL/GenBank/DDBJ whole genome shotgun (WGS) entry which is preliminary data.</text>
</comment>
<accession>A0A9Q4PV72</accession>
<keyword evidence="1" id="KW-1133">Transmembrane helix</keyword>
<evidence type="ECO:0000313" key="2">
    <source>
        <dbReference type="EMBL" id="MDE4907299.1"/>
    </source>
</evidence>